<accession>A0AAV6HJ08</accession>
<dbReference type="Proteomes" id="UP000823749">
    <property type="component" value="Unassembled WGS sequence"/>
</dbReference>
<gene>
    <name evidence="1" type="ORF">RHGRI_038666</name>
</gene>
<name>A0AAV6HJ08_9ERIC</name>
<keyword evidence="2" id="KW-1185">Reference proteome</keyword>
<proteinExistence type="predicted"/>
<organism evidence="1 2">
    <name type="scientific">Rhododendron griersonianum</name>
    <dbReference type="NCBI Taxonomy" id="479676"/>
    <lineage>
        <taxon>Eukaryota</taxon>
        <taxon>Viridiplantae</taxon>
        <taxon>Streptophyta</taxon>
        <taxon>Embryophyta</taxon>
        <taxon>Tracheophyta</taxon>
        <taxon>Spermatophyta</taxon>
        <taxon>Magnoliopsida</taxon>
        <taxon>eudicotyledons</taxon>
        <taxon>Gunneridae</taxon>
        <taxon>Pentapetalae</taxon>
        <taxon>asterids</taxon>
        <taxon>Ericales</taxon>
        <taxon>Ericaceae</taxon>
        <taxon>Ericoideae</taxon>
        <taxon>Rhodoreae</taxon>
        <taxon>Rhododendron</taxon>
    </lineage>
</organism>
<evidence type="ECO:0000313" key="1">
    <source>
        <dbReference type="EMBL" id="KAG5512916.1"/>
    </source>
</evidence>
<comment type="caution">
    <text evidence="1">The sequence shown here is derived from an EMBL/GenBank/DDBJ whole genome shotgun (WGS) entry which is preliminary data.</text>
</comment>
<evidence type="ECO:0000313" key="2">
    <source>
        <dbReference type="Proteomes" id="UP000823749"/>
    </source>
</evidence>
<dbReference type="EMBL" id="JACTNZ010000034">
    <property type="protein sequence ID" value="KAG5512916.1"/>
    <property type="molecule type" value="Genomic_DNA"/>
</dbReference>
<reference evidence="1" key="1">
    <citation type="submission" date="2020-08" db="EMBL/GenBank/DDBJ databases">
        <title>Plant Genome Project.</title>
        <authorList>
            <person name="Zhang R.-G."/>
        </authorList>
    </citation>
    <scope>NUCLEOTIDE SEQUENCE</scope>
    <source>
        <strain evidence="1">WSP0</strain>
        <tissue evidence="1">Leaf</tissue>
    </source>
</reference>
<sequence>MAEGTVSFADGLGLKALDSNELRRRQQISEFSHSPQFRPNLTEVGNKKMNISTDFQSEFMLRNAVPTASPSGYGAFSPKTLKNMQTTKTASKHICSILHHSRPPTDLEACTNLRPTPADFRFSWIRTCTAQIWSISSSSSTPLTPSRADTIATEQQLLWQQSAEH</sequence>
<dbReference type="AlphaFoldDB" id="A0AAV6HJ08"/>
<protein>
    <submittedName>
        <fullName evidence="1">Uncharacterized protein</fullName>
    </submittedName>
</protein>